<evidence type="ECO:0000313" key="5">
    <source>
        <dbReference type="EMBL" id="NYI90952.1"/>
    </source>
</evidence>
<keyword evidence="1" id="KW-0285">Flavoprotein</keyword>
<name>A0A853B853_9PSEU</name>
<organism evidence="5 6">
    <name type="scientific">Amycolatopsis endophytica</name>
    <dbReference type="NCBI Taxonomy" id="860233"/>
    <lineage>
        <taxon>Bacteria</taxon>
        <taxon>Bacillati</taxon>
        <taxon>Actinomycetota</taxon>
        <taxon>Actinomycetes</taxon>
        <taxon>Pseudonocardiales</taxon>
        <taxon>Pseudonocardiaceae</taxon>
        <taxon>Amycolatopsis</taxon>
    </lineage>
</organism>
<dbReference type="Pfam" id="PF03450">
    <property type="entry name" value="CO_deh_flav_C"/>
    <property type="match status" value="1"/>
</dbReference>
<feature type="domain" description="FAD-binding PCMH-type" evidence="4">
    <location>
        <begin position="1"/>
        <end position="164"/>
    </location>
</feature>
<dbReference type="GO" id="GO:0043885">
    <property type="term" value="F:anaerobic carbon-monoxide dehydrogenase activity"/>
    <property type="evidence" value="ECO:0007669"/>
    <property type="project" value="UniProtKB-EC"/>
</dbReference>
<dbReference type="SUPFAM" id="SSF55447">
    <property type="entry name" value="CO dehydrogenase flavoprotein C-terminal domain-like"/>
    <property type="match status" value="1"/>
</dbReference>
<sequence length="258" mass="26887">MDEALAAVAEHGDDAKLLAGGQSLLPLMKLRFAAPELIVDIGPLDELRYVRLDGDELAVGAMTRHHDLQHDAVLAEHAPVLAQVAASVGDPQIRHRGTIGGSLVHADPAADLPAAVLALDGTLIARGPSGERRIPAAEFFQGPFETPLAPEELLTEIRVPVQDGLGWGFEKFTRRALDWAIVGVVVAGRSVALVNMGGTPLRASAVEAALARGASAAEAASVAAEGTSPADEPHATVEYREHLARVLTERALVSAGVS</sequence>
<dbReference type="PROSITE" id="PS51387">
    <property type="entry name" value="FAD_PCMH"/>
    <property type="match status" value="1"/>
</dbReference>
<dbReference type="InterPro" id="IPR016167">
    <property type="entry name" value="FAD-bd_PCMH_sub1"/>
</dbReference>
<dbReference type="Gene3D" id="3.30.43.10">
    <property type="entry name" value="Uridine Diphospho-n-acetylenolpyruvylglucosamine Reductase, domain 2"/>
    <property type="match status" value="1"/>
</dbReference>
<dbReference type="Pfam" id="PF00941">
    <property type="entry name" value="FAD_binding_5"/>
    <property type="match status" value="1"/>
</dbReference>
<dbReference type="FunFam" id="3.30.465.10:FF:000017">
    <property type="entry name" value="Xanthine dehydrogenase, FAD binding subunit"/>
    <property type="match status" value="1"/>
</dbReference>
<dbReference type="InterPro" id="IPR051312">
    <property type="entry name" value="Diverse_Substr_Oxidored"/>
</dbReference>
<evidence type="ECO:0000256" key="3">
    <source>
        <dbReference type="ARBA" id="ARBA00023002"/>
    </source>
</evidence>
<dbReference type="PANTHER" id="PTHR42659">
    <property type="entry name" value="XANTHINE DEHYDROGENASE SUBUNIT C-RELATED"/>
    <property type="match status" value="1"/>
</dbReference>
<dbReference type="GO" id="GO:0071949">
    <property type="term" value="F:FAD binding"/>
    <property type="evidence" value="ECO:0007669"/>
    <property type="project" value="InterPro"/>
</dbReference>
<dbReference type="EC" id="1.2.7.4" evidence="5"/>
<dbReference type="Gene3D" id="3.30.465.10">
    <property type="match status" value="1"/>
</dbReference>
<dbReference type="SUPFAM" id="SSF56176">
    <property type="entry name" value="FAD-binding/transporter-associated domain-like"/>
    <property type="match status" value="1"/>
</dbReference>
<evidence type="ECO:0000313" key="6">
    <source>
        <dbReference type="Proteomes" id="UP000549616"/>
    </source>
</evidence>
<dbReference type="AlphaFoldDB" id="A0A853B853"/>
<comment type="caution">
    <text evidence="5">The sequence shown here is derived from an EMBL/GenBank/DDBJ whole genome shotgun (WGS) entry which is preliminary data.</text>
</comment>
<evidence type="ECO:0000256" key="1">
    <source>
        <dbReference type="ARBA" id="ARBA00022630"/>
    </source>
</evidence>
<dbReference type="InterPro" id="IPR036318">
    <property type="entry name" value="FAD-bd_PCMH-like_sf"/>
</dbReference>
<keyword evidence="3 5" id="KW-0560">Oxidoreductase</keyword>
<keyword evidence="2" id="KW-0274">FAD</keyword>
<dbReference type="PANTHER" id="PTHR42659:SF2">
    <property type="entry name" value="XANTHINE DEHYDROGENASE SUBUNIT C-RELATED"/>
    <property type="match status" value="1"/>
</dbReference>
<dbReference type="Gene3D" id="3.30.390.50">
    <property type="entry name" value="CO dehydrogenase flavoprotein, C-terminal domain"/>
    <property type="match status" value="1"/>
</dbReference>
<dbReference type="Proteomes" id="UP000549616">
    <property type="component" value="Unassembled WGS sequence"/>
</dbReference>
<dbReference type="InterPro" id="IPR036683">
    <property type="entry name" value="CO_DH_flav_C_dom_sf"/>
</dbReference>
<evidence type="ECO:0000256" key="2">
    <source>
        <dbReference type="ARBA" id="ARBA00022827"/>
    </source>
</evidence>
<dbReference type="InterPro" id="IPR016166">
    <property type="entry name" value="FAD-bd_PCMH"/>
</dbReference>
<dbReference type="InterPro" id="IPR005107">
    <property type="entry name" value="CO_DH_flav_C"/>
</dbReference>
<dbReference type="InterPro" id="IPR016169">
    <property type="entry name" value="FAD-bd_PCMH_sub2"/>
</dbReference>
<protein>
    <submittedName>
        <fullName evidence="5">Carbon-monoxide dehydrogenase medium subunit</fullName>
        <ecNumber evidence="5">1.2.7.4</ecNumber>
    </submittedName>
</protein>
<evidence type="ECO:0000259" key="4">
    <source>
        <dbReference type="PROSITE" id="PS51387"/>
    </source>
</evidence>
<gene>
    <name evidence="5" type="ORF">HNR02_004275</name>
</gene>
<dbReference type="EMBL" id="JACCFK010000001">
    <property type="protein sequence ID" value="NYI90952.1"/>
    <property type="molecule type" value="Genomic_DNA"/>
</dbReference>
<accession>A0A853B853</accession>
<dbReference type="SMART" id="SM01092">
    <property type="entry name" value="CO_deh_flav_C"/>
    <property type="match status" value="1"/>
</dbReference>
<dbReference type="InterPro" id="IPR002346">
    <property type="entry name" value="Mopterin_DH_FAD-bd"/>
</dbReference>
<proteinExistence type="predicted"/>
<keyword evidence="6" id="KW-1185">Reference proteome</keyword>
<reference evidence="5 6" key="1">
    <citation type="submission" date="2020-07" db="EMBL/GenBank/DDBJ databases">
        <title>Sequencing the genomes of 1000 actinobacteria strains.</title>
        <authorList>
            <person name="Klenk H.-P."/>
        </authorList>
    </citation>
    <scope>NUCLEOTIDE SEQUENCE [LARGE SCALE GENOMIC DNA]</scope>
    <source>
        <strain evidence="5 6">DSM 104006</strain>
    </source>
</reference>